<protein>
    <submittedName>
        <fullName evidence="4">TlpA family protein disulfide reductase</fullName>
    </submittedName>
</protein>
<keyword evidence="2" id="KW-0732">Signal</keyword>
<dbReference type="CDD" id="cd02966">
    <property type="entry name" value="TlpA_like_family"/>
    <property type="match status" value="1"/>
</dbReference>
<dbReference type="AlphaFoldDB" id="A0A4Z0M7X5"/>
<accession>A0A4Z0M7X5</accession>
<dbReference type="PANTHER" id="PTHR42852:SF17">
    <property type="entry name" value="THIOREDOXIN-LIKE PROTEIN HI_1115"/>
    <property type="match status" value="1"/>
</dbReference>
<dbReference type="Proteomes" id="UP000298050">
    <property type="component" value="Unassembled WGS sequence"/>
</dbReference>
<evidence type="ECO:0000256" key="2">
    <source>
        <dbReference type="SAM" id="SignalP"/>
    </source>
</evidence>
<dbReference type="InterPro" id="IPR036249">
    <property type="entry name" value="Thioredoxin-like_sf"/>
</dbReference>
<dbReference type="GO" id="GO:0015036">
    <property type="term" value="F:disulfide oxidoreductase activity"/>
    <property type="evidence" value="ECO:0007669"/>
    <property type="project" value="UniProtKB-ARBA"/>
</dbReference>
<dbReference type="OrthoDB" id="9799347at2"/>
<evidence type="ECO:0000259" key="3">
    <source>
        <dbReference type="PROSITE" id="PS51352"/>
    </source>
</evidence>
<gene>
    <name evidence="4" type="ORF">E4634_01660</name>
</gene>
<feature type="signal peptide" evidence="2">
    <location>
        <begin position="1"/>
        <end position="18"/>
    </location>
</feature>
<dbReference type="EMBL" id="SRLE01000002">
    <property type="protein sequence ID" value="TGD75621.1"/>
    <property type="molecule type" value="Genomic_DNA"/>
</dbReference>
<keyword evidence="5" id="KW-1185">Reference proteome</keyword>
<feature type="domain" description="Thioredoxin" evidence="3">
    <location>
        <begin position="19"/>
        <end position="160"/>
    </location>
</feature>
<dbReference type="RefSeq" id="WP_135440873.1">
    <property type="nucleotide sequence ID" value="NZ_SRLE01000002.1"/>
</dbReference>
<dbReference type="PROSITE" id="PS00194">
    <property type="entry name" value="THIOREDOXIN_1"/>
    <property type="match status" value="1"/>
</dbReference>
<dbReference type="InterPro" id="IPR000866">
    <property type="entry name" value="AhpC/TSA"/>
</dbReference>
<evidence type="ECO:0000313" key="4">
    <source>
        <dbReference type="EMBL" id="TGD75621.1"/>
    </source>
</evidence>
<dbReference type="InterPro" id="IPR013766">
    <property type="entry name" value="Thioredoxin_domain"/>
</dbReference>
<dbReference type="Pfam" id="PF00578">
    <property type="entry name" value="AhpC-TSA"/>
    <property type="match status" value="1"/>
</dbReference>
<dbReference type="GO" id="GO:0016209">
    <property type="term" value="F:antioxidant activity"/>
    <property type="evidence" value="ECO:0007669"/>
    <property type="project" value="InterPro"/>
</dbReference>
<evidence type="ECO:0000313" key="5">
    <source>
        <dbReference type="Proteomes" id="UP000298050"/>
    </source>
</evidence>
<sequence>MRTLIAILLMLAAPLALAVTAEGEAANFTLKSAGGKNIRLSELRGEVVLINFWASWCGPCRQEMPRLDELQQKYQDLGFTILGVNVEQDRGEAERALRDIPVTFPVLFDEDNAVSELYDVDAMPVTVIVDRSGQIRFAHKGYKPGNEALYEEQVRQLVKE</sequence>
<organism evidence="4 5">
    <name type="scientific">Mangrovimicrobium sediminis</name>
    <dbReference type="NCBI Taxonomy" id="2562682"/>
    <lineage>
        <taxon>Bacteria</taxon>
        <taxon>Pseudomonadati</taxon>
        <taxon>Pseudomonadota</taxon>
        <taxon>Gammaproteobacteria</taxon>
        <taxon>Cellvibrionales</taxon>
        <taxon>Halieaceae</taxon>
        <taxon>Mangrovimicrobium</taxon>
    </lineage>
</organism>
<proteinExistence type="predicted"/>
<comment type="caution">
    <text evidence="4">The sequence shown here is derived from an EMBL/GenBank/DDBJ whole genome shotgun (WGS) entry which is preliminary data.</text>
</comment>
<dbReference type="Gene3D" id="3.40.30.10">
    <property type="entry name" value="Glutaredoxin"/>
    <property type="match status" value="1"/>
</dbReference>
<keyword evidence="1" id="KW-0676">Redox-active center</keyword>
<dbReference type="SUPFAM" id="SSF52833">
    <property type="entry name" value="Thioredoxin-like"/>
    <property type="match status" value="1"/>
</dbReference>
<dbReference type="InterPro" id="IPR050553">
    <property type="entry name" value="Thioredoxin_ResA/DsbE_sf"/>
</dbReference>
<name>A0A4Z0M7X5_9GAMM</name>
<reference evidence="4 5" key="1">
    <citation type="submission" date="2019-04" db="EMBL/GenBank/DDBJ databases">
        <title>Taxonomy of novel Haliea sp. from mangrove soil of West Coast of India.</title>
        <authorList>
            <person name="Verma A."/>
            <person name="Kumar P."/>
            <person name="Krishnamurthi S."/>
        </authorList>
    </citation>
    <scope>NUCLEOTIDE SEQUENCE [LARGE SCALE GENOMIC DNA]</scope>
    <source>
        <strain evidence="4 5">SAOS-164</strain>
    </source>
</reference>
<dbReference type="InterPro" id="IPR017937">
    <property type="entry name" value="Thioredoxin_CS"/>
</dbReference>
<evidence type="ECO:0000256" key="1">
    <source>
        <dbReference type="ARBA" id="ARBA00023284"/>
    </source>
</evidence>
<dbReference type="PANTHER" id="PTHR42852">
    <property type="entry name" value="THIOL:DISULFIDE INTERCHANGE PROTEIN DSBE"/>
    <property type="match status" value="1"/>
</dbReference>
<dbReference type="PROSITE" id="PS51352">
    <property type="entry name" value="THIOREDOXIN_2"/>
    <property type="match status" value="1"/>
</dbReference>
<feature type="chain" id="PRO_5021394939" evidence="2">
    <location>
        <begin position="19"/>
        <end position="160"/>
    </location>
</feature>